<reference evidence="2 3" key="1">
    <citation type="submission" date="2022-10" db="EMBL/GenBank/DDBJ databases">
        <title>Janthinobacterium sp. hw3 Genome sequencing.</title>
        <authorList>
            <person name="Park S."/>
        </authorList>
    </citation>
    <scope>NUCLEOTIDE SEQUENCE [LARGE SCALE GENOMIC DNA]</scope>
    <source>
        <strain evidence="3">hw3</strain>
    </source>
</reference>
<dbReference type="RefSeq" id="WP_273674318.1">
    <property type="nucleotide sequence ID" value="NZ_JAQQXR010000013.1"/>
</dbReference>
<comment type="caution">
    <text evidence="2">The sequence shown here is derived from an EMBL/GenBank/DDBJ whole genome shotgun (WGS) entry which is preliminary data.</text>
</comment>
<evidence type="ECO:0000313" key="3">
    <source>
        <dbReference type="Proteomes" id="UP001221208"/>
    </source>
</evidence>
<gene>
    <name evidence="2" type="ORF">OIK44_23185</name>
</gene>
<feature type="domain" description="Putative Flp pilus-assembly TadG-like N-terminal" evidence="1">
    <location>
        <begin position="17"/>
        <end position="63"/>
    </location>
</feature>
<evidence type="ECO:0000313" key="2">
    <source>
        <dbReference type="EMBL" id="MDC8760497.1"/>
    </source>
</evidence>
<proteinExistence type="predicted"/>
<organism evidence="2 3">
    <name type="scientific">Janthinobacterium fluminis</name>
    <dbReference type="NCBI Taxonomy" id="2987524"/>
    <lineage>
        <taxon>Bacteria</taxon>
        <taxon>Pseudomonadati</taxon>
        <taxon>Pseudomonadota</taxon>
        <taxon>Betaproteobacteria</taxon>
        <taxon>Burkholderiales</taxon>
        <taxon>Oxalobacteraceae</taxon>
        <taxon>Janthinobacterium</taxon>
    </lineage>
</organism>
<sequence>MHLSPGRSPRPRRRQRGVFTVLLAPLLFVLLLCMGAVLDIAQVYNRRTEMQNVADAVALAAARELVGTAAGIDAAVAKAAALAGANYYRYSKVAVGWSEAALRFAATPDGAGGWLDYAAALAAPQNLWFVRVDTSVLAAANVDAGFMRSVNAGLVGFGAGARAVAGRTAIKLAPLAVCAMSPAAAADQARGGLVERVEYGFRRGVGYNLLALNPGGAQAESFLVNPVDLPGAALDPGHFAAAVLNPFMCSGTLPLTRQPASVYVSRVAPAAFAFSNQLNSRFGVYTGASPCDAAVAPADLNVREFLPTLTNWWGSTAALPSGQTAAATAAGVAPLRTKADLLLPSAETITAMSFGPLWAYGPAAPGGGQAAFTTANWATLYQKNSGAAVVAASGYPPAPYTPASRPGGSFFTAPAVNVPALSGRRLLHVALLGCPVPAGATATAAVLAVGRFYMTAKASAAAVSGEFAGIAGEAALGGPVGLFQ</sequence>
<evidence type="ECO:0000259" key="1">
    <source>
        <dbReference type="Pfam" id="PF13400"/>
    </source>
</evidence>
<dbReference type="InterPro" id="IPR028087">
    <property type="entry name" value="Tad_N"/>
</dbReference>
<accession>A0ABT5K9K6</accession>
<name>A0ABT5K9K6_9BURK</name>
<dbReference type="Proteomes" id="UP001221208">
    <property type="component" value="Unassembled WGS sequence"/>
</dbReference>
<dbReference type="EMBL" id="JAQQXR010000013">
    <property type="protein sequence ID" value="MDC8760497.1"/>
    <property type="molecule type" value="Genomic_DNA"/>
</dbReference>
<dbReference type="Pfam" id="PF13400">
    <property type="entry name" value="Tad"/>
    <property type="match status" value="1"/>
</dbReference>
<protein>
    <submittedName>
        <fullName evidence="2">Pilus assembly protein TadG-related protein</fullName>
    </submittedName>
</protein>
<keyword evidence="3" id="KW-1185">Reference proteome</keyword>